<dbReference type="KEGG" id="aplc:110987203"/>
<dbReference type="InterPro" id="IPR036259">
    <property type="entry name" value="MFS_trans_sf"/>
</dbReference>
<name>A0A8B7ZPS7_ACAPL</name>
<feature type="region of interest" description="Disordered" evidence="5">
    <location>
        <begin position="1"/>
        <end position="26"/>
    </location>
</feature>
<protein>
    <submittedName>
        <fullName evidence="9 10">Ascorbate transporter, chloroplastic-like</fullName>
    </submittedName>
</protein>
<feature type="transmembrane region" description="Helical" evidence="6">
    <location>
        <begin position="288"/>
        <end position="305"/>
    </location>
</feature>
<proteinExistence type="predicted"/>
<dbReference type="PANTHER" id="PTHR11662:SF40">
    <property type="entry name" value="MAJOR FACILITATOR SUPERFAMILY (MFS) PROFILE DOMAIN-CONTAINING PROTEIN"/>
    <property type="match status" value="1"/>
</dbReference>
<dbReference type="GeneID" id="110987203"/>
<dbReference type="RefSeq" id="XP_022105420.1">
    <property type="nucleotide sequence ID" value="XM_022249728.1"/>
</dbReference>
<feature type="transmembrane region" description="Helical" evidence="6">
    <location>
        <begin position="326"/>
        <end position="353"/>
    </location>
</feature>
<feature type="transmembrane region" description="Helical" evidence="6">
    <location>
        <begin position="134"/>
        <end position="156"/>
    </location>
</feature>
<dbReference type="CDD" id="cd17380">
    <property type="entry name" value="MFS_SLC17A9_like"/>
    <property type="match status" value="1"/>
</dbReference>
<feature type="transmembrane region" description="Helical" evidence="6">
    <location>
        <begin position="43"/>
        <end position="66"/>
    </location>
</feature>
<dbReference type="Gene3D" id="1.20.1250.20">
    <property type="entry name" value="MFS general substrate transporter like domains"/>
    <property type="match status" value="2"/>
</dbReference>
<evidence type="ECO:0000259" key="7">
    <source>
        <dbReference type="PROSITE" id="PS50850"/>
    </source>
</evidence>
<dbReference type="PROSITE" id="PS50850">
    <property type="entry name" value="MFS"/>
    <property type="match status" value="1"/>
</dbReference>
<reference evidence="9 10" key="1">
    <citation type="submission" date="2025-04" db="UniProtKB">
        <authorList>
            <consortium name="RefSeq"/>
        </authorList>
    </citation>
    <scope>IDENTIFICATION</scope>
</reference>
<dbReference type="InterPro" id="IPR005829">
    <property type="entry name" value="Sugar_transporter_CS"/>
</dbReference>
<dbReference type="FunFam" id="1.20.1250.20:FF:000452">
    <property type="entry name" value="sialin-like isoform X1"/>
    <property type="match status" value="1"/>
</dbReference>
<feature type="transmembrane region" description="Helical" evidence="6">
    <location>
        <begin position="168"/>
        <end position="186"/>
    </location>
</feature>
<dbReference type="OrthoDB" id="2250022at2759"/>
<evidence type="ECO:0000313" key="8">
    <source>
        <dbReference type="Proteomes" id="UP000694845"/>
    </source>
</evidence>
<dbReference type="PANTHER" id="PTHR11662">
    <property type="entry name" value="SOLUTE CARRIER FAMILY 17"/>
    <property type="match status" value="1"/>
</dbReference>
<sequence>MKLPLRPQQQEPLTETGDGPRSQTLPHRCCSMASTPKISSSKIVALCSMANFINAADRVIMPIAVVPMTDQYHWNMGVQGWILSAFAYGYISSQVIGGKAALKFGGRMTLGLAVTVWSLATFMTPALAKTVNLLIMSRILLGFAEGFCLPTIFHIFAQHVPVEERSRAFGYLVALGSVGQTVASVICPHLSWPMMFYTFGCIGLVWAAIWILLFRDESPDVDPQLLYNPTLDTTNSVRWTSYISHRPLWAIYAAHFAMNWSNYIVLSWLPTYLQRHLGANAKDISFTALPYIMNSLVGVVAGHYADSLISKKYWTVLSVRRLMTSIGLIGPSLFLLCFSYVDSLALAVCFVSISLGLCGCNSSGHMSNHPDVAPNHAGITFAVSNTLATLPGLACGPVTALVVGSTGYWYPVFVMASAVNIGGALIYISQSSASQVL</sequence>
<organism evidence="8 11">
    <name type="scientific">Acanthaster planci</name>
    <name type="common">Crown-of-thorns starfish</name>
    <dbReference type="NCBI Taxonomy" id="133434"/>
    <lineage>
        <taxon>Eukaryota</taxon>
        <taxon>Metazoa</taxon>
        <taxon>Echinodermata</taxon>
        <taxon>Eleutherozoa</taxon>
        <taxon>Asterozoa</taxon>
        <taxon>Asteroidea</taxon>
        <taxon>Valvatacea</taxon>
        <taxon>Valvatida</taxon>
        <taxon>Acanthasteridae</taxon>
        <taxon>Acanthaster</taxon>
    </lineage>
</organism>
<feature type="transmembrane region" description="Helical" evidence="6">
    <location>
        <begin position="248"/>
        <end position="268"/>
    </location>
</feature>
<feature type="transmembrane region" description="Helical" evidence="6">
    <location>
        <begin position="192"/>
        <end position="214"/>
    </location>
</feature>
<keyword evidence="8" id="KW-1185">Reference proteome</keyword>
<feature type="transmembrane region" description="Helical" evidence="6">
    <location>
        <begin position="408"/>
        <end position="428"/>
    </location>
</feature>
<accession>A0A8B7ZPS7</accession>
<dbReference type="InterPro" id="IPR044777">
    <property type="entry name" value="SLC17A9-like"/>
</dbReference>
<dbReference type="GO" id="GO:0006820">
    <property type="term" value="P:monoatomic anion transport"/>
    <property type="evidence" value="ECO:0007669"/>
    <property type="project" value="TreeGrafter"/>
</dbReference>
<evidence type="ECO:0000256" key="3">
    <source>
        <dbReference type="ARBA" id="ARBA00022989"/>
    </source>
</evidence>
<dbReference type="OMA" id="FYKHPKD"/>
<feature type="transmembrane region" description="Helical" evidence="6">
    <location>
        <begin position="78"/>
        <end position="97"/>
    </location>
</feature>
<feature type="domain" description="Major facilitator superfamily (MFS) profile" evidence="7">
    <location>
        <begin position="43"/>
        <end position="435"/>
    </location>
</feature>
<feature type="transmembrane region" description="Helical" evidence="6">
    <location>
        <begin position="109"/>
        <end position="128"/>
    </location>
</feature>
<comment type="subcellular location">
    <subcellularLocation>
        <location evidence="1">Membrane</location>
        <topology evidence="1">Multi-pass membrane protein</topology>
    </subcellularLocation>
</comment>
<dbReference type="InterPro" id="IPR020846">
    <property type="entry name" value="MFS_dom"/>
</dbReference>
<evidence type="ECO:0000256" key="4">
    <source>
        <dbReference type="ARBA" id="ARBA00023136"/>
    </source>
</evidence>
<dbReference type="PROSITE" id="PS00217">
    <property type="entry name" value="SUGAR_TRANSPORT_2"/>
    <property type="match status" value="1"/>
</dbReference>
<dbReference type="AlphaFoldDB" id="A0A8B7ZPS7"/>
<keyword evidence="4 6" id="KW-0472">Membrane</keyword>
<dbReference type="Pfam" id="PF07690">
    <property type="entry name" value="MFS_1"/>
    <property type="match status" value="1"/>
</dbReference>
<dbReference type="RefSeq" id="XP_022105421.1">
    <property type="nucleotide sequence ID" value="XM_022249729.1"/>
</dbReference>
<dbReference type="GO" id="GO:0015291">
    <property type="term" value="F:secondary active transmembrane transporter activity"/>
    <property type="evidence" value="ECO:0007669"/>
    <property type="project" value="UniProtKB-ARBA"/>
</dbReference>
<evidence type="ECO:0000256" key="6">
    <source>
        <dbReference type="SAM" id="Phobius"/>
    </source>
</evidence>
<evidence type="ECO:0000313" key="10">
    <source>
        <dbReference type="RefSeq" id="XP_022105420.1"/>
    </source>
</evidence>
<evidence type="ECO:0000256" key="5">
    <source>
        <dbReference type="SAM" id="MobiDB-lite"/>
    </source>
</evidence>
<evidence type="ECO:0000256" key="1">
    <source>
        <dbReference type="ARBA" id="ARBA00004141"/>
    </source>
</evidence>
<dbReference type="SUPFAM" id="SSF103473">
    <property type="entry name" value="MFS general substrate transporter"/>
    <property type="match status" value="1"/>
</dbReference>
<dbReference type="InterPro" id="IPR011701">
    <property type="entry name" value="MFS"/>
</dbReference>
<evidence type="ECO:0000313" key="9">
    <source>
        <dbReference type="RefSeq" id="XP_022105419.1"/>
    </source>
</evidence>
<keyword evidence="3 6" id="KW-1133">Transmembrane helix</keyword>
<dbReference type="Proteomes" id="UP000694845">
    <property type="component" value="Unplaced"/>
</dbReference>
<dbReference type="GO" id="GO:0016020">
    <property type="term" value="C:membrane"/>
    <property type="evidence" value="ECO:0007669"/>
    <property type="project" value="UniProtKB-SubCell"/>
</dbReference>
<evidence type="ECO:0000256" key="2">
    <source>
        <dbReference type="ARBA" id="ARBA00022692"/>
    </source>
</evidence>
<gene>
    <name evidence="9 10 11" type="primary">LOC110987203</name>
</gene>
<dbReference type="InterPro" id="IPR050382">
    <property type="entry name" value="MFS_Na/Anion_cotransporter"/>
</dbReference>
<dbReference type="RefSeq" id="XP_022105419.1">
    <property type="nucleotide sequence ID" value="XM_022249727.1"/>
</dbReference>
<keyword evidence="2 6" id="KW-0812">Transmembrane</keyword>
<evidence type="ECO:0000313" key="11">
    <source>
        <dbReference type="RefSeq" id="XP_022105421.1"/>
    </source>
</evidence>